<accession>A0A9D1EAY7</accession>
<dbReference type="InterPro" id="IPR017871">
    <property type="entry name" value="ABC_transporter-like_CS"/>
</dbReference>
<gene>
    <name evidence="4" type="ORF">IAA55_07855</name>
</gene>
<dbReference type="SMART" id="SM00382">
    <property type="entry name" value="AAA"/>
    <property type="match status" value="2"/>
</dbReference>
<protein>
    <submittedName>
        <fullName evidence="4">ABC-F family ATP-binding cassette domain-containing protein</fullName>
    </submittedName>
</protein>
<dbReference type="PANTHER" id="PTHR42855:SF2">
    <property type="entry name" value="DRUG RESISTANCE ABC TRANSPORTER,ATP-BINDING PROTEIN"/>
    <property type="match status" value="1"/>
</dbReference>
<feature type="domain" description="ABC transporter" evidence="3">
    <location>
        <begin position="3"/>
        <end position="265"/>
    </location>
</feature>
<dbReference type="InterPro" id="IPR032781">
    <property type="entry name" value="ABC_tran_Xtn"/>
</dbReference>
<evidence type="ECO:0000313" key="4">
    <source>
        <dbReference type="EMBL" id="HIR71181.1"/>
    </source>
</evidence>
<dbReference type="InterPro" id="IPR051309">
    <property type="entry name" value="ABCF_ATPase"/>
</dbReference>
<reference evidence="4" key="1">
    <citation type="submission" date="2020-10" db="EMBL/GenBank/DDBJ databases">
        <authorList>
            <person name="Gilroy R."/>
        </authorList>
    </citation>
    <scope>NUCLEOTIDE SEQUENCE</scope>
    <source>
        <strain evidence="4">ChiSjej5B23-6657</strain>
    </source>
</reference>
<dbReference type="CDD" id="cd03221">
    <property type="entry name" value="ABCF_EF-3"/>
    <property type="match status" value="2"/>
</dbReference>
<dbReference type="SUPFAM" id="SSF52540">
    <property type="entry name" value="P-loop containing nucleoside triphosphate hydrolases"/>
    <property type="match status" value="2"/>
</dbReference>
<dbReference type="Gene3D" id="3.40.50.300">
    <property type="entry name" value="P-loop containing nucleotide triphosphate hydrolases"/>
    <property type="match status" value="2"/>
</dbReference>
<dbReference type="EMBL" id="DVHM01000128">
    <property type="protein sequence ID" value="HIR71181.1"/>
    <property type="molecule type" value="Genomic_DNA"/>
</dbReference>
<evidence type="ECO:0000256" key="2">
    <source>
        <dbReference type="ARBA" id="ARBA00022840"/>
    </source>
</evidence>
<name>A0A9D1EAY7_9FIRM</name>
<comment type="caution">
    <text evidence="4">The sequence shown here is derived from an EMBL/GenBank/DDBJ whole genome shotgun (WGS) entry which is preliminary data.</text>
</comment>
<dbReference type="InterPro" id="IPR027417">
    <property type="entry name" value="P-loop_NTPase"/>
</dbReference>
<proteinExistence type="predicted"/>
<dbReference type="PROSITE" id="PS50893">
    <property type="entry name" value="ABC_TRANSPORTER_2"/>
    <property type="match status" value="1"/>
</dbReference>
<dbReference type="InterPro" id="IPR003439">
    <property type="entry name" value="ABC_transporter-like_ATP-bd"/>
</dbReference>
<dbReference type="GO" id="GO:0005524">
    <property type="term" value="F:ATP binding"/>
    <property type="evidence" value="ECO:0007669"/>
    <property type="project" value="UniProtKB-KW"/>
</dbReference>
<dbReference type="Proteomes" id="UP000823912">
    <property type="component" value="Unassembled WGS sequence"/>
</dbReference>
<keyword evidence="1" id="KW-0547">Nucleotide-binding</keyword>
<dbReference type="Pfam" id="PF00005">
    <property type="entry name" value="ABC_tran"/>
    <property type="match status" value="2"/>
</dbReference>
<keyword evidence="2 4" id="KW-0067">ATP-binding</keyword>
<evidence type="ECO:0000256" key="1">
    <source>
        <dbReference type="ARBA" id="ARBA00022741"/>
    </source>
</evidence>
<feature type="non-terminal residue" evidence="4">
    <location>
        <position position="471"/>
    </location>
</feature>
<dbReference type="GO" id="GO:0016887">
    <property type="term" value="F:ATP hydrolysis activity"/>
    <property type="evidence" value="ECO:0007669"/>
    <property type="project" value="InterPro"/>
</dbReference>
<dbReference type="PANTHER" id="PTHR42855">
    <property type="entry name" value="ABC TRANSPORTER ATP-BINDING SUBUNIT"/>
    <property type="match status" value="1"/>
</dbReference>
<sequence>MVLSCHKISKAYGTDEIIKDVSFQIEQGEKAAIIGNNGAGKSTLLKIITGEITPDDGEVVTAKDTVMGYLAQYQGQDEEGTMLDIVLSAREDLIKEEASIREMEARMEQIPQGELDAFMERYHSQIRHFDQAGGYTFRSEAAGILKGLGFSESDFSKTMDMLSGGQKTRVSLAKLLVLQPDILLLDEPINHLDLSSIQWLEDFLQGYRGAVLIVAHDRYFLDRIVTKVIDISFHRAKVYRGNYTEYAAQRELERITLQNSYEKQQREIAHQQEVIDKLKSYNREKSVRRAESRQKMLDKMERLEAPQEENSRMQLELEPDVISGKDVLEVSDLAKSYDGQKLFEHLSFQIQRGDRIALLGDNGTGKTTILKIINGVVEADAGSIRLGANVSIGYYDQEQQNLSGEKTLFEEMQDAYPGLNNTRIRNILAAFMFTGDDVFKRIDALSGGERGRISLAKLMLSGANFLILDEP</sequence>
<reference evidence="4" key="2">
    <citation type="journal article" date="2021" name="PeerJ">
        <title>Extensive microbial diversity within the chicken gut microbiome revealed by metagenomics and culture.</title>
        <authorList>
            <person name="Gilroy R."/>
            <person name="Ravi A."/>
            <person name="Getino M."/>
            <person name="Pursley I."/>
            <person name="Horton D.L."/>
            <person name="Alikhan N.F."/>
            <person name="Baker D."/>
            <person name="Gharbi K."/>
            <person name="Hall N."/>
            <person name="Watson M."/>
            <person name="Adriaenssens E.M."/>
            <person name="Foster-Nyarko E."/>
            <person name="Jarju S."/>
            <person name="Secka A."/>
            <person name="Antonio M."/>
            <person name="Oren A."/>
            <person name="Chaudhuri R.R."/>
            <person name="La Ragione R."/>
            <person name="Hildebrand F."/>
            <person name="Pallen M.J."/>
        </authorList>
    </citation>
    <scope>NUCLEOTIDE SEQUENCE</scope>
    <source>
        <strain evidence="4">ChiSjej5B23-6657</strain>
    </source>
</reference>
<dbReference type="NCBIfam" id="NF000355">
    <property type="entry name" value="ribo_prot_ABC_F"/>
    <property type="match status" value="1"/>
</dbReference>
<evidence type="ECO:0000259" key="3">
    <source>
        <dbReference type="PROSITE" id="PS50893"/>
    </source>
</evidence>
<dbReference type="FunFam" id="3.40.50.300:FF:000011">
    <property type="entry name" value="Putative ABC transporter ATP-binding component"/>
    <property type="match status" value="1"/>
</dbReference>
<dbReference type="InterPro" id="IPR003593">
    <property type="entry name" value="AAA+_ATPase"/>
</dbReference>
<dbReference type="AlphaFoldDB" id="A0A9D1EAY7"/>
<dbReference type="PROSITE" id="PS00211">
    <property type="entry name" value="ABC_TRANSPORTER_1"/>
    <property type="match status" value="1"/>
</dbReference>
<evidence type="ECO:0000313" key="5">
    <source>
        <dbReference type="Proteomes" id="UP000823912"/>
    </source>
</evidence>
<dbReference type="Pfam" id="PF12848">
    <property type="entry name" value="ABC_tran_Xtn"/>
    <property type="match status" value="1"/>
</dbReference>
<organism evidence="4 5">
    <name type="scientific">Candidatus Pullilachnospira gallistercoris</name>
    <dbReference type="NCBI Taxonomy" id="2840911"/>
    <lineage>
        <taxon>Bacteria</taxon>
        <taxon>Bacillati</taxon>
        <taxon>Bacillota</taxon>
        <taxon>Clostridia</taxon>
        <taxon>Lachnospirales</taxon>
        <taxon>Lachnospiraceae</taxon>
        <taxon>Lachnospiraceae incertae sedis</taxon>
        <taxon>Candidatus Pullilachnospira</taxon>
    </lineage>
</organism>